<dbReference type="PRINTS" id="PR00941">
    <property type="entry name" value="CDATPASE"/>
</dbReference>
<dbReference type="PROSITE" id="PS01047">
    <property type="entry name" value="HMA_1"/>
    <property type="match status" value="1"/>
</dbReference>
<evidence type="ECO:0000313" key="7">
    <source>
        <dbReference type="Proteomes" id="UP000650616"/>
    </source>
</evidence>
<gene>
    <name evidence="6" type="ORF">CCAL9337_08120</name>
</gene>
<comment type="caution">
    <text evidence="6">The sequence shown here is derived from an EMBL/GenBank/DDBJ whole genome shotgun (WGS) entry which is preliminary data.</text>
</comment>
<organism evidence="6 7">
    <name type="scientific">Campylobacter californiensis</name>
    <dbReference type="NCBI Taxonomy" id="1032243"/>
    <lineage>
        <taxon>Bacteria</taxon>
        <taxon>Pseudomonadati</taxon>
        <taxon>Campylobacterota</taxon>
        <taxon>Epsilonproteobacteria</taxon>
        <taxon>Campylobacterales</taxon>
        <taxon>Campylobacteraceae</taxon>
        <taxon>Campylobacter</taxon>
    </lineage>
</organism>
<keyword evidence="3" id="KW-0479">Metal-binding</keyword>
<evidence type="ECO:0000256" key="4">
    <source>
        <dbReference type="ARBA" id="ARBA00022967"/>
    </source>
</evidence>
<evidence type="ECO:0000256" key="1">
    <source>
        <dbReference type="ARBA" id="ARBA00004236"/>
    </source>
</evidence>
<dbReference type="RefSeq" id="WP_170016975.1">
    <property type="nucleotide sequence ID" value="NZ_CP012545.1"/>
</dbReference>
<name>A0AAW3ZVI6_9BACT</name>
<dbReference type="InterPro" id="IPR036163">
    <property type="entry name" value="HMA_dom_sf"/>
</dbReference>
<dbReference type="InterPro" id="IPR027256">
    <property type="entry name" value="P-typ_ATPase_IB"/>
</dbReference>
<accession>A0AAW3ZVI6</accession>
<dbReference type="Pfam" id="PF00403">
    <property type="entry name" value="HMA"/>
    <property type="match status" value="1"/>
</dbReference>
<comment type="subcellular location">
    <subcellularLocation>
        <location evidence="1">Cell membrane</location>
    </subcellularLocation>
</comment>
<dbReference type="PROSITE" id="PS50846">
    <property type="entry name" value="HMA_2"/>
    <property type="match status" value="1"/>
</dbReference>
<dbReference type="InterPro" id="IPR017969">
    <property type="entry name" value="Heavy-metal-associated_CS"/>
</dbReference>
<keyword evidence="4" id="KW-1278">Translocase</keyword>
<dbReference type="Proteomes" id="UP000650616">
    <property type="component" value="Unassembled WGS sequence"/>
</dbReference>
<dbReference type="InterPro" id="IPR006121">
    <property type="entry name" value="HMA_dom"/>
</dbReference>
<reference evidence="6 7" key="1">
    <citation type="submission" date="2015-08" db="EMBL/GenBank/DDBJ databases">
        <title>Comparative genomics of the Campylobacter concisus group.</title>
        <authorList>
            <person name="Yee E."/>
            <person name="Chapman M.H."/>
            <person name="Huynh S."/>
            <person name="Bono J.L."/>
            <person name="On S.L."/>
            <person name="St Leger J."/>
            <person name="Foster G."/>
            <person name="Parker C.T."/>
            <person name="Miller W.G."/>
        </authorList>
    </citation>
    <scope>NUCLEOTIDE SEQUENCE [LARGE SCALE GENOMIC DNA]</scope>
    <source>
        <strain evidence="6 7">RM9337</strain>
    </source>
</reference>
<dbReference type="GO" id="GO:0046872">
    <property type="term" value="F:metal ion binding"/>
    <property type="evidence" value="ECO:0007669"/>
    <property type="project" value="UniProtKB-KW"/>
</dbReference>
<dbReference type="GO" id="GO:0019829">
    <property type="term" value="F:ATPase-coupled monoatomic cation transmembrane transporter activity"/>
    <property type="evidence" value="ECO:0007669"/>
    <property type="project" value="InterPro"/>
</dbReference>
<proteinExistence type="predicted"/>
<feature type="domain" description="HMA" evidence="5">
    <location>
        <begin position="1"/>
        <end position="65"/>
    </location>
</feature>
<evidence type="ECO:0000259" key="5">
    <source>
        <dbReference type="PROSITE" id="PS50846"/>
    </source>
</evidence>
<sequence length="72" mass="8000">MIQKYEISGLCCSNCAAKIEANIAKLDGVNEASINYIGMKILLDFDESKKDEILKATQNIMNKIEPGMSIKF</sequence>
<dbReference type="EMBL" id="LIWG01000011">
    <property type="protein sequence ID" value="MBE3608682.1"/>
    <property type="molecule type" value="Genomic_DNA"/>
</dbReference>
<dbReference type="SUPFAM" id="SSF55008">
    <property type="entry name" value="HMA, heavy metal-associated domain"/>
    <property type="match status" value="1"/>
</dbReference>
<dbReference type="GO" id="GO:0005886">
    <property type="term" value="C:plasma membrane"/>
    <property type="evidence" value="ECO:0007669"/>
    <property type="project" value="UniProtKB-SubCell"/>
</dbReference>
<protein>
    <submittedName>
        <fullName evidence="6">Cation transporter</fullName>
    </submittedName>
</protein>
<evidence type="ECO:0000256" key="3">
    <source>
        <dbReference type="ARBA" id="ARBA00022723"/>
    </source>
</evidence>
<evidence type="ECO:0000313" key="6">
    <source>
        <dbReference type="EMBL" id="MBE3608682.1"/>
    </source>
</evidence>
<evidence type="ECO:0000256" key="2">
    <source>
        <dbReference type="ARBA" id="ARBA00022553"/>
    </source>
</evidence>
<keyword evidence="7" id="KW-1185">Reference proteome</keyword>
<keyword evidence="2" id="KW-0597">Phosphoprotein</keyword>
<dbReference type="Gene3D" id="3.30.70.100">
    <property type="match status" value="1"/>
</dbReference>
<dbReference type="CDD" id="cd00371">
    <property type="entry name" value="HMA"/>
    <property type="match status" value="1"/>
</dbReference>
<dbReference type="AlphaFoldDB" id="A0AAW3ZVI6"/>